<feature type="compositionally biased region" description="Basic and acidic residues" evidence="1">
    <location>
        <begin position="515"/>
        <end position="536"/>
    </location>
</feature>
<feature type="compositionally biased region" description="Acidic residues" evidence="1">
    <location>
        <begin position="1117"/>
        <end position="1128"/>
    </location>
</feature>
<feature type="compositionally biased region" description="Low complexity" evidence="1">
    <location>
        <begin position="707"/>
        <end position="793"/>
    </location>
</feature>
<feature type="compositionally biased region" description="Basic residues" evidence="1">
    <location>
        <begin position="1269"/>
        <end position="1284"/>
    </location>
</feature>
<reference evidence="2 3" key="1">
    <citation type="journal article" date="2017" name="Int. J. Parasitol.">
        <title>The genome of the protozoan parasite Cystoisospora suis and a reverse vaccinology approach to identify vaccine candidates.</title>
        <authorList>
            <person name="Palmieri N."/>
            <person name="Shrestha A."/>
            <person name="Ruttkowski B."/>
            <person name="Beck T."/>
            <person name="Vogl C."/>
            <person name="Tomley F."/>
            <person name="Blake D.P."/>
            <person name="Joachim A."/>
        </authorList>
    </citation>
    <scope>NUCLEOTIDE SEQUENCE [LARGE SCALE GENOMIC DNA]</scope>
    <source>
        <strain evidence="2 3">Wien I</strain>
    </source>
</reference>
<feature type="compositionally biased region" description="Acidic residues" evidence="1">
    <location>
        <begin position="1191"/>
        <end position="1218"/>
    </location>
</feature>
<feature type="region of interest" description="Disordered" evidence="1">
    <location>
        <begin position="94"/>
        <end position="159"/>
    </location>
</feature>
<feature type="region of interest" description="Disordered" evidence="1">
    <location>
        <begin position="833"/>
        <end position="1355"/>
    </location>
</feature>
<dbReference type="PANTHER" id="PTHR36812">
    <property type="entry name" value="NEUROFILAMENT TRIPLET M PROTEIN-LIKE PROTEIN"/>
    <property type="match status" value="1"/>
</dbReference>
<feature type="compositionally biased region" description="Basic and acidic residues" evidence="1">
    <location>
        <begin position="953"/>
        <end position="982"/>
    </location>
</feature>
<name>A0A2C6KR09_9APIC</name>
<feature type="compositionally biased region" description="Basic and acidic residues" evidence="1">
    <location>
        <begin position="183"/>
        <end position="204"/>
    </location>
</feature>
<feature type="compositionally biased region" description="Low complexity" evidence="1">
    <location>
        <begin position="1328"/>
        <end position="1351"/>
    </location>
</feature>
<dbReference type="Proteomes" id="UP000221165">
    <property type="component" value="Unassembled WGS sequence"/>
</dbReference>
<feature type="region of interest" description="Disordered" evidence="1">
    <location>
        <begin position="346"/>
        <end position="386"/>
    </location>
</feature>
<dbReference type="GeneID" id="94426678"/>
<dbReference type="PANTHER" id="PTHR36812:SF9">
    <property type="entry name" value="MYB-LIKE PROTEIN X ISOFORM X1"/>
    <property type="match status" value="1"/>
</dbReference>
<comment type="caution">
    <text evidence="2">The sequence shown here is derived from an EMBL/GenBank/DDBJ whole genome shotgun (WGS) entry which is preliminary data.</text>
</comment>
<feature type="compositionally biased region" description="Basic residues" evidence="1">
    <location>
        <begin position="853"/>
        <end position="866"/>
    </location>
</feature>
<feature type="compositionally biased region" description="Polar residues" evidence="1">
    <location>
        <begin position="1583"/>
        <end position="1594"/>
    </location>
</feature>
<feature type="compositionally biased region" description="Acidic residues" evidence="1">
    <location>
        <begin position="123"/>
        <end position="133"/>
    </location>
</feature>
<feature type="compositionally biased region" description="Basic and acidic residues" evidence="1">
    <location>
        <begin position="1032"/>
        <end position="1093"/>
    </location>
</feature>
<feature type="compositionally biased region" description="Basic and acidic residues" evidence="1">
    <location>
        <begin position="1416"/>
        <end position="1436"/>
    </location>
</feature>
<feature type="region of interest" description="Disordered" evidence="1">
    <location>
        <begin position="418"/>
        <end position="552"/>
    </location>
</feature>
<feature type="compositionally biased region" description="Polar residues" evidence="1">
    <location>
        <begin position="357"/>
        <end position="367"/>
    </location>
</feature>
<feature type="compositionally biased region" description="Basic and acidic residues" evidence="1">
    <location>
        <begin position="1317"/>
        <end position="1327"/>
    </location>
</feature>
<feature type="compositionally biased region" description="Acidic residues" evidence="1">
    <location>
        <begin position="1551"/>
        <end position="1571"/>
    </location>
</feature>
<feature type="region of interest" description="Disordered" evidence="1">
    <location>
        <begin position="668"/>
        <end position="816"/>
    </location>
</feature>
<feature type="compositionally biased region" description="Basic and acidic residues" evidence="1">
    <location>
        <begin position="1595"/>
        <end position="1612"/>
    </location>
</feature>
<gene>
    <name evidence="2" type="ORF">CSUI_003269</name>
</gene>
<accession>A0A2C6KR09</accession>
<sequence length="1694" mass="193791">MPSSQKDDRTRQIFSSSSFPSQYSLYHLSRPPCEAVVLKDVKTDEDEEDCLRPFHYTRTTSPEKVQEIRQDEEEEESISLARIALAHHQGSIVDRSIPRGLFESHRRDEDSLLSHSWEKEREEQAEEREDEEEEGKRERYQDNDGQEAHQDPSSFLTPQVFLETTKKKFLHEKESYLSFMKKPQSEDREEKDAFRKDLDRSRRGDEMHAWYETTKKVLGEEEEEKGLRHRRIREKEIPSKEGERRCLLTSPLTMTGARTKEFKHIRDEEEGEDMNLISMLMYRSYVSQRSPGRREGEQEEQEEDTRQVKKGEREEIPLRRDKRELPFTGGECSSLKLLSSYHHRGSERRLSGLHPTMNRQTAQQRFLSSPGRGRTRGGGEQEEEEGRGLLLLMSQERQRPQWMKSLLLATEPEGCYEIRKEEKSRQKGAPFEGPSLSQKREQSIDIFLSSSVEETSQKELSVISAGRFYAQNKQGKRKDSGEEEDRNHGGFRGSEGRTMRKESLTTRGRGVHTPQQDHPRYSSPSDDKERPERREVATSISRPSSSSYHHHEARVSSSNLCSSSSLPPLSSSSLSSCSSSPKIPFSSRPPLIRRPSSFSNLLPLYSSYHIAVSSSSPSLRSRYFSPPRSHPFPCRSSSSSSLSSFTTPSHLLHVSPLVATSPQYSTFVSPLSRSPSPTTASPSYLHRQNTLPPLPAVSPLYEEEKNSLLLTPSSPSRRSSSSSLQSSSSSCAPRSSYSSSPSLSGLSRAPSFSSSSRKQPRTSTTPIHSSSSSSVSLHPHVLFRTSSTRSPCSSSPPPSVIVKTSHPPHAQESREKLYHRAIQSEAENLSCILKGLSTPKTSSKSKEVTKGRPFSHPHHECRRRRKSSDNCLELTAEGPPLQTRSSPAAVTQRRVRKEERQPERKTDRREVVKREEEEEKEEEKKESGVSTRKGEARLLLLLHPREDEEEEEERRKEREEGEERSDRQQRDQDDNPSTREDRVVDEEREDDPHNIDDRWRQREGEERKKEEERRRRLPNLKARETPNAVELQEEKKIKPREGEEQNDKERMKGDLNDRERMKGDLNDRERMKGDLRRSREGASQEEKNQRRLQELLADPSEEDEERRDLFPEKDVQDNPDDDKDEEDVEERKLEKSRGREVVQEQEEKKKETKKSTVSMCESRVIVEEDKKHQGKSRQHCSQTQDKREEEQGGGEEEEQGGVEEEEQGGGEEEEQGEGGDERFDQRTAEKKEEEGENLRGGSSRDPSRRSERGEENLPVLSQILGRGFQGKRRWRGLLLRRGKGRTREDSDSSGSLFDRRFSSSSSLTSHNSSSDEGDSRRRDKESEPPAAYPSNSSSSSPLSTATSTPPSLQYAPHLAHLSPSLFFPSAFSPYFEKEEEERRRNNSSATPSYTHQHSEKGGDQKDRLSEEEEEEKEKGQRKNKNRETGKSTRVTEKTFQASPLRGPREKDVSSSEKSHFPLGVASHSHQECVATPFFSRPCSPSLPSSTDQLVNGGLYVHLPPSVMRTLEIRRQLSEAALRGSILLRHALKKKKKRKEESKMDYNASEGGEGEEDTSECEVSDEREDEEEKKEGQGREGTFLSPSPFQQSVYDKSSRRDSLYVGERQKRGEDEEEEEQEKKKSGEECFGKTSEDVHQQEESLSSIPLEAELAWASAVTTQKALDDVLAVVSMLVKGKKKLTRHLMTKEEEHFR</sequence>
<organism evidence="2 3">
    <name type="scientific">Cystoisospora suis</name>
    <dbReference type="NCBI Taxonomy" id="483139"/>
    <lineage>
        <taxon>Eukaryota</taxon>
        <taxon>Sar</taxon>
        <taxon>Alveolata</taxon>
        <taxon>Apicomplexa</taxon>
        <taxon>Conoidasida</taxon>
        <taxon>Coccidia</taxon>
        <taxon>Eucoccidiorida</taxon>
        <taxon>Eimeriorina</taxon>
        <taxon>Sarcocystidae</taxon>
        <taxon>Cystoisospora</taxon>
    </lineage>
</organism>
<feature type="compositionally biased region" description="Basic and acidic residues" evidence="1">
    <location>
        <begin position="1219"/>
        <end position="1237"/>
    </location>
</feature>
<feature type="compositionally biased region" description="Basic and acidic residues" evidence="1">
    <location>
        <begin position="1106"/>
        <end position="1116"/>
    </location>
</feature>
<feature type="compositionally biased region" description="Basic and acidic residues" evidence="1">
    <location>
        <begin position="896"/>
        <end position="915"/>
    </location>
</feature>
<feature type="region of interest" description="Disordered" evidence="1">
    <location>
        <begin position="287"/>
        <end position="321"/>
    </location>
</feature>
<evidence type="ECO:0000256" key="1">
    <source>
        <dbReference type="SAM" id="MobiDB-lite"/>
    </source>
</evidence>
<feature type="compositionally biased region" description="Basic and acidic residues" evidence="1">
    <location>
        <begin position="990"/>
        <end position="1014"/>
    </location>
</feature>
<feature type="region of interest" description="Disordered" evidence="1">
    <location>
        <begin position="1532"/>
        <end position="1643"/>
    </location>
</feature>
<dbReference type="EMBL" id="MIGC01001429">
    <property type="protein sequence ID" value="PHJ22880.1"/>
    <property type="molecule type" value="Genomic_DNA"/>
</dbReference>
<feature type="compositionally biased region" description="Basic and acidic residues" evidence="1">
    <location>
        <begin position="1245"/>
        <end position="1255"/>
    </location>
</feature>
<feature type="compositionally biased region" description="Basic and acidic residues" evidence="1">
    <location>
        <begin position="1446"/>
        <end position="1459"/>
    </location>
</feature>
<protein>
    <submittedName>
        <fullName evidence="2">Uncharacterized protein</fullName>
    </submittedName>
</protein>
<feature type="region of interest" description="Disordered" evidence="1">
    <location>
        <begin position="181"/>
        <end position="204"/>
    </location>
</feature>
<feature type="compositionally biased region" description="Basic and acidic residues" evidence="1">
    <location>
        <begin position="477"/>
        <end position="504"/>
    </location>
</feature>
<feature type="compositionally biased region" description="Basic and acidic residues" evidence="1">
    <location>
        <begin position="922"/>
        <end position="936"/>
    </location>
</feature>
<feature type="compositionally biased region" description="Basic and acidic residues" evidence="1">
    <location>
        <begin position="102"/>
        <end position="122"/>
    </location>
</feature>
<feature type="compositionally biased region" description="Basic and acidic residues" evidence="1">
    <location>
        <begin position="1619"/>
        <end position="1640"/>
    </location>
</feature>
<feature type="region of interest" description="Disordered" evidence="1">
    <location>
        <begin position="1376"/>
        <end position="1460"/>
    </location>
</feature>
<feature type="compositionally biased region" description="Low complexity" evidence="1">
    <location>
        <begin position="669"/>
        <end position="683"/>
    </location>
</feature>
<feature type="compositionally biased region" description="Basic and acidic residues" evidence="1">
    <location>
        <begin position="304"/>
        <end position="321"/>
    </location>
</feature>
<proteinExistence type="predicted"/>
<feature type="compositionally biased region" description="Polar residues" evidence="1">
    <location>
        <begin position="1386"/>
        <end position="1395"/>
    </location>
</feature>
<keyword evidence="3" id="KW-1185">Reference proteome</keyword>
<evidence type="ECO:0000313" key="3">
    <source>
        <dbReference type="Proteomes" id="UP000221165"/>
    </source>
</evidence>
<feature type="compositionally biased region" description="Low complexity" evidence="1">
    <location>
        <begin position="1292"/>
        <end position="1314"/>
    </location>
</feature>
<feature type="compositionally biased region" description="Basic and acidic residues" evidence="1">
    <location>
        <begin position="134"/>
        <end position="150"/>
    </location>
</feature>
<feature type="compositionally biased region" description="Basic and acidic residues" evidence="1">
    <location>
        <begin position="1396"/>
        <end position="1408"/>
    </location>
</feature>
<feature type="region of interest" description="Disordered" evidence="1">
    <location>
        <begin position="571"/>
        <end position="590"/>
    </location>
</feature>
<evidence type="ECO:0000313" key="2">
    <source>
        <dbReference type="EMBL" id="PHJ22880.1"/>
    </source>
</evidence>
<dbReference type="RefSeq" id="XP_067924557.1">
    <property type="nucleotide sequence ID" value="XM_068063467.1"/>
</dbReference>
<feature type="compositionally biased region" description="Basic and acidic residues" evidence="1">
    <location>
        <begin position="1129"/>
        <end position="1154"/>
    </location>
</feature>
<feature type="region of interest" description="Disordered" evidence="1">
    <location>
        <begin position="58"/>
        <end position="77"/>
    </location>
</feature>
<dbReference type="VEuPathDB" id="ToxoDB:CSUI_003269"/>